<dbReference type="GO" id="GO:0016757">
    <property type="term" value="F:glycosyltransferase activity"/>
    <property type="evidence" value="ECO:0007669"/>
    <property type="project" value="UniProtKB-KW"/>
</dbReference>
<dbReference type="EMBL" id="QEWP01000006">
    <property type="protein sequence ID" value="PWD99708.1"/>
    <property type="molecule type" value="Genomic_DNA"/>
</dbReference>
<dbReference type="RefSeq" id="WP_109264247.1">
    <property type="nucleotide sequence ID" value="NZ_QEWP01000006.1"/>
</dbReference>
<organism evidence="1 2">
    <name type="scientific">Marinilabilia rubra</name>
    <dbReference type="NCBI Taxonomy" id="2162893"/>
    <lineage>
        <taxon>Bacteria</taxon>
        <taxon>Pseudomonadati</taxon>
        <taxon>Bacteroidota</taxon>
        <taxon>Bacteroidia</taxon>
        <taxon>Marinilabiliales</taxon>
        <taxon>Marinilabiliaceae</taxon>
        <taxon>Marinilabilia</taxon>
    </lineage>
</organism>
<protein>
    <submittedName>
        <fullName evidence="1">Mannosyltransferase</fullName>
    </submittedName>
</protein>
<dbReference type="Proteomes" id="UP000244956">
    <property type="component" value="Unassembled WGS sequence"/>
</dbReference>
<dbReference type="OrthoDB" id="1094459at2"/>
<sequence length="370" mass="42328">MQNKTLHIVSLTIPYPANYGGVIDIWHKLKALHNQGINIILHCFVYNREPDNELERFCSKVFYYPRKRAISDLFSTTPFIIKSRENKALVRNLQADNYPILLEGVHCMGVLKNTEIRKREVWLRTHNVETHYYSALHQTEKNFLKKQYFRLEAIKSKRYESGKLPVKGIFSISEKDRDFFKSFNPNTLLITPFHGHEKVSGISEKGNFLLYHADLSVSENHQNATFLAGISNAFPLPLVIAGRNPSPALISLIDQNKNVSLRKNVAGEKMRSLIAGAAIILLPAKQTTGFRLKLLDSLFLGRHIIASPQMVEGTGLKKACHIATTQEEWLTLIKKLSHTDYSAEEQEKRMQYLHPFSDNINAQKIISEIF</sequence>
<dbReference type="Gene3D" id="3.40.50.2000">
    <property type="entry name" value="Glycogen Phosphorylase B"/>
    <property type="match status" value="1"/>
</dbReference>
<keyword evidence="1" id="KW-0808">Transferase</keyword>
<evidence type="ECO:0000313" key="2">
    <source>
        <dbReference type="Proteomes" id="UP000244956"/>
    </source>
</evidence>
<name>A0A2U2B9G2_9BACT</name>
<dbReference type="Pfam" id="PF13692">
    <property type="entry name" value="Glyco_trans_1_4"/>
    <property type="match status" value="1"/>
</dbReference>
<reference evidence="1 2" key="1">
    <citation type="submission" date="2018-05" db="EMBL/GenBank/DDBJ databases">
        <title>Marinilabilia rubrum sp. nov., isolated from saltern sediment.</title>
        <authorList>
            <person name="Zhang R."/>
        </authorList>
    </citation>
    <scope>NUCLEOTIDE SEQUENCE [LARGE SCALE GENOMIC DNA]</scope>
    <source>
        <strain evidence="1 2">WTE16</strain>
    </source>
</reference>
<proteinExistence type="predicted"/>
<dbReference type="SUPFAM" id="SSF53756">
    <property type="entry name" value="UDP-Glycosyltransferase/glycogen phosphorylase"/>
    <property type="match status" value="1"/>
</dbReference>
<dbReference type="AlphaFoldDB" id="A0A2U2B9G2"/>
<accession>A0A2U2B9G2</accession>
<keyword evidence="1" id="KW-0328">Glycosyltransferase</keyword>
<gene>
    <name evidence="1" type="ORF">DDZ16_09700</name>
</gene>
<keyword evidence="2" id="KW-1185">Reference proteome</keyword>
<comment type="caution">
    <text evidence="1">The sequence shown here is derived from an EMBL/GenBank/DDBJ whole genome shotgun (WGS) entry which is preliminary data.</text>
</comment>
<evidence type="ECO:0000313" key="1">
    <source>
        <dbReference type="EMBL" id="PWD99708.1"/>
    </source>
</evidence>